<evidence type="ECO:0000256" key="2">
    <source>
        <dbReference type="ARBA" id="ARBA00022519"/>
    </source>
</evidence>
<dbReference type="Pfam" id="PF00535">
    <property type="entry name" value="Glycos_transf_2"/>
    <property type="match status" value="1"/>
</dbReference>
<dbReference type="GO" id="GO:0005886">
    <property type="term" value="C:plasma membrane"/>
    <property type="evidence" value="ECO:0007669"/>
    <property type="project" value="TreeGrafter"/>
</dbReference>
<keyword evidence="6" id="KW-0448">Lipopolysaccharide biosynthesis</keyword>
<evidence type="ECO:0000256" key="5">
    <source>
        <dbReference type="ARBA" id="ARBA00022692"/>
    </source>
</evidence>
<organism evidence="11 12">
    <name type="scientific">Pseudomonas eucalypticola</name>
    <dbReference type="NCBI Taxonomy" id="2599595"/>
    <lineage>
        <taxon>Bacteria</taxon>
        <taxon>Pseudomonadati</taxon>
        <taxon>Pseudomonadota</taxon>
        <taxon>Gammaproteobacteria</taxon>
        <taxon>Pseudomonadales</taxon>
        <taxon>Pseudomonadaceae</taxon>
        <taxon>Pseudomonas</taxon>
    </lineage>
</organism>
<dbReference type="InterPro" id="IPR050256">
    <property type="entry name" value="Glycosyltransferase_2"/>
</dbReference>
<evidence type="ECO:0000256" key="9">
    <source>
        <dbReference type="SAM" id="Phobius"/>
    </source>
</evidence>
<evidence type="ECO:0000256" key="1">
    <source>
        <dbReference type="ARBA" id="ARBA00022475"/>
    </source>
</evidence>
<keyword evidence="2" id="KW-0997">Cell inner membrane</keyword>
<protein>
    <submittedName>
        <fullName evidence="11">Glycosyltransferase</fullName>
    </submittedName>
</protein>
<evidence type="ECO:0000256" key="3">
    <source>
        <dbReference type="ARBA" id="ARBA00022676"/>
    </source>
</evidence>
<proteinExistence type="predicted"/>
<keyword evidence="5 9" id="KW-0812">Transmembrane</keyword>
<evidence type="ECO:0000256" key="6">
    <source>
        <dbReference type="ARBA" id="ARBA00022985"/>
    </source>
</evidence>
<evidence type="ECO:0000313" key="11">
    <source>
        <dbReference type="EMBL" id="QKZ06247.1"/>
    </source>
</evidence>
<keyword evidence="4 11" id="KW-0808">Transferase</keyword>
<name>A0A7D5H250_9PSED</name>
<dbReference type="GO" id="GO:0016757">
    <property type="term" value="F:glycosyltransferase activity"/>
    <property type="evidence" value="ECO:0007669"/>
    <property type="project" value="UniProtKB-KW"/>
</dbReference>
<dbReference type="RefSeq" id="WP_176571759.1">
    <property type="nucleotide sequence ID" value="NZ_CP056030.1"/>
</dbReference>
<evidence type="ECO:0000259" key="10">
    <source>
        <dbReference type="Pfam" id="PF00535"/>
    </source>
</evidence>
<feature type="transmembrane region" description="Helical" evidence="9">
    <location>
        <begin position="232"/>
        <end position="253"/>
    </location>
</feature>
<evidence type="ECO:0000256" key="4">
    <source>
        <dbReference type="ARBA" id="ARBA00022679"/>
    </source>
</evidence>
<dbReference type="EMBL" id="CP056030">
    <property type="protein sequence ID" value="QKZ06247.1"/>
    <property type="molecule type" value="Genomic_DNA"/>
</dbReference>
<dbReference type="InterPro" id="IPR001173">
    <property type="entry name" value="Glyco_trans_2-like"/>
</dbReference>
<dbReference type="InterPro" id="IPR029044">
    <property type="entry name" value="Nucleotide-diphossugar_trans"/>
</dbReference>
<evidence type="ECO:0000313" key="12">
    <source>
        <dbReference type="Proteomes" id="UP000509568"/>
    </source>
</evidence>
<evidence type="ECO:0000256" key="8">
    <source>
        <dbReference type="ARBA" id="ARBA00023136"/>
    </source>
</evidence>
<keyword evidence="8 9" id="KW-0472">Membrane</keyword>
<gene>
    <name evidence="11" type="ORF">HWQ56_21690</name>
</gene>
<keyword evidence="12" id="KW-1185">Reference proteome</keyword>
<evidence type="ECO:0000256" key="7">
    <source>
        <dbReference type="ARBA" id="ARBA00022989"/>
    </source>
</evidence>
<dbReference type="SUPFAM" id="SSF53448">
    <property type="entry name" value="Nucleotide-diphospho-sugar transferases"/>
    <property type="match status" value="1"/>
</dbReference>
<keyword evidence="3" id="KW-0328">Glycosyltransferase</keyword>
<sequence>MAHVPSFLSVVFVVRNHADFLEALLLDATEVVSAMVRDYELIVVDNASTDASIAVLKHLSAETGIANLQVYALTKEVDIDTASWAGLENALGDHVAVIDPMTDDIRYLPKLLDQARQGADVVFVCNEQRPRQGPLYRLAFRVFHWCYHRFNGINLAREAPPYRLMSREVINFILQHPKPVIGYRHLPATGGFARANLRYSQPPRPQPRKRLRDNIDRGVGLLLSTTRGPMRLVTALSLFGAVMNLMYCIYVVAIGVFKTDVAPGWISLSLQQSGMFFLISLVLMVLGEYLMNMASAGQQGPGYHVAQEFTSARVTRRERLNIEEAAAPPLETGTVVTGRFS</sequence>
<dbReference type="PANTHER" id="PTHR48090:SF3">
    <property type="entry name" value="UNDECAPRENYL-PHOSPHATE 4-DEOXY-4-FORMAMIDO-L-ARABINOSE TRANSFERASE"/>
    <property type="match status" value="1"/>
</dbReference>
<reference evidence="11 12" key="1">
    <citation type="submission" date="2020-06" db="EMBL/GenBank/DDBJ databases">
        <title>Pseudomonas eucalypticola sp. nov., an endophyte of Eucalyptus dunnii leaves with biocontrol ability of eucalyptus leaf blight.</title>
        <authorList>
            <person name="Liu Y."/>
            <person name="Song Z."/>
            <person name="Zeng H."/>
            <person name="Lu M."/>
            <person name="Wang X."/>
            <person name="Lian X."/>
            <person name="Zhang Q."/>
        </authorList>
    </citation>
    <scope>NUCLEOTIDE SEQUENCE [LARGE SCALE GENOMIC DNA]</scope>
    <source>
        <strain evidence="11 12">NP-1</strain>
    </source>
</reference>
<dbReference type="AlphaFoldDB" id="A0A7D5H250"/>
<feature type="domain" description="Glycosyltransferase 2-like" evidence="10">
    <location>
        <begin position="9"/>
        <end position="170"/>
    </location>
</feature>
<keyword evidence="7 9" id="KW-1133">Transmembrane helix</keyword>
<feature type="transmembrane region" description="Helical" evidence="9">
    <location>
        <begin position="273"/>
        <end position="291"/>
    </location>
</feature>
<dbReference type="Gene3D" id="3.90.550.10">
    <property type="entry name" value="Spore Coat Polysaccharide Biosynthesis Protein SpsA, Chain A"/>
    <property type="match status" value="1"/>
</dbReference>
<accession>A0A7D5H250</accession>
<dbReference type="PANTHER" id="PTHR48090">
    <property type="entry name" value="UNDECAPRENYL-PHOSPHATE 4-DEOXY-4-FORMAMIDO-L-ARABINOSE TRANSFERASE-RELATED"/>
    <property type="match status" value="1"/>
</dbReference>
<keyword evidence="1" id="KW-1003">Cell membrane</keyword>
<dbReference type="GO" id="GO:0009103">
    <property type="term" value="P:lipopolysaccharide biosynthetic process"/>
    <property type="evidence" value="ECO:0007669"/>
    <property type="project" value="UniProtKB-KW"/>
</dbReference>
<dbReference type="KEGG" id="pez:HWQ56_21690"/>
<dbReference type="Proteomes" id="UP000509568">
    <property type="component" value="Chromosome"/>
</dbReference>